<evidence type="ECO:0000313" key="2">
    <source>
        <dbReference type="Proteomes" id="UP000517916"/>
    </source>
</evidence>
<reference evidence="1 2" key="1">
    <citation type="submission" date="2020-08" db="EMBL/GenBank/DDBJ databases">
        <title>Genomic Encyclopedia of Archaeal and Bacterial Type Strains, Phase II (KMG-II): from individual species to whole genera.</title>
        <authorList>
            <person name="Goeker M."/>
        </authorList>
    </citation>
    <scope>NUCLEOTIDE SEQUENCE [LARGE SCALE GENOMIC DNA]</scope>
    <source>
        <strain evidence="1 2">DSM 43850</strain>
    </source>
</reference>
<keyword evidence="2" id="KW-1185">Reference proteome</keyword>
<dbReference type="Proteomes" id="UP000517916">
    <property type="component" value="Unassembled WGS sequence"/>
</dbReference>
<organism evidence="1 2">
    <name type="scientific">Kutzneria viridogrisea</name>
    <dbReference type="NCBI Taxonomy" id="47990"/>
    <lineage>
        <taxon>Bacteria</taxon>
        <taxon>Bacillati</taxon>
        <taxon>Actinomycetota</taxon>
        <taxon>Actinomycetes</taxon>
        <taxon>Pseudonocardiales</taxon>
        <taxon>Pseudonocardiaceae</taxon>
        <taxon>Kutzneria</taxon>
    </lineage>
</organism>
<gene>
    <name evidence="1" type="ORF">BC739_002517</name>
</gene>
<comment type="caution">
    <text evidence="1">The sequence shown here is derived from an EMBL/GenBank/DDBJ whole genome shotgun (WGS) entry which is preliminary data.</text>
</comment>
<evidence type="ECO:0000313" key="1">
    <source>
        <dbReference type="EMBL" id="MBA8925318.1"/>
    </source>
</evidence>
<accession>A0ABR6BEK9</accession>
<sequence length="372" mass="40795">MPNRTSLIRRLAELRSSYTGETDSSVLPAISQGGQLLDPDERAQLLSTLAHNWVTRALGENSLPPLPARIRQAVLPDATTRDQRELESGILAAAGRAVNYLHLRRPADLLRPARVFRMVRSLPGDLVLHIEPPALAPLMLELMPRITADDVLGLPGLRARLHRRHVELYLVDTDPQATVLISNVSYRQWLAAMAFLDAAPLDGRQLDIFTDPCALTPQEATAITAGRRDSAELDVLSALLRRIRLTGDALWSSVRVENDQVHLDWAGGATTPTVATGLIHPVVGLPGDEFDLSRDANDITIHDHSTDTVLRLTRTHTPQASVLLDVATLDSRWDAYDRVLTRELPHSLHIIHGTPTATPVVPLSTAGGERLQ</sequence>
<proteinExistence type="predicted"/>
<name>A0ABR6BEK9_9PSEU</name>
<dbReference type="EMBL" id="JACJID010000002">
    <property type="protein sequence ID" value="MBA8925318.1"/>
    <property type="molecule type" value="Genomic_DNA"/>
</dbReference>
<dbReference type="RefSeq" id="WP_182837301.1">
    <property type="nucleotide sequence ID" value="NZ_BAAABQ010000084.1"/>
</dbReference>
<protein>
    <submittedName>
        <fullName evidence="1">Uncharacterized protein</fullName>
    </submittedName>
</protein>